<evidence type="ECO:0000256" key="5">
    <source>
        <dbReference type="ARBA" id="ARBA00018863"/>
    </source>
</evidence>
<keyword evidence="7" id="KW-0963">Cytoplasm</keyword>
<evidence type="ECO:0000256" key="13">
    <source>
        <dbReference type="ARBA" id="ARBA00023212"/>
    </source>
</evidence>
<reference evidence="16" key="3">
    <citation type="submission" date="2015-02" db="UniProtKB">
        <authorList>
            <consortium name="EnsemblProtists"/>
        </authorList>
    </citation>
    <scope>IDENTIFICATION</scope>
    <source>
        <strain evidence="16">DAOM BR144</strain>
    </source>
</reference>
<evidence type="ECO:0000313" key="16">
    <source>
        <dbReference type="EnsemblProtists" id="PYU1_T011548"/>
    </source>
</evidence>
<evidence type="ECO:0000256" key="7">
    <source>
        <dbReference type="ARBA" id="ARBA00022490"/>
    </source>
</evidence>
<dbReference type="Proteomes" id="UP000019132">
    <property type="component" value="Unassembled WGS sequence"/>
</dbReference>
<reference evidence="17" key="2">
    <citation type="submission" date="2010-04" db="EMBL/GenBank/DDBJ databases">
        <authorList>
            <person name="Buell R."/>
            <person name="Hamilton J."/>
            <person name="Hostetler J."/>
        </authorList>
    </citation>
    <scope>NUCLEOTIDE SEQUENCE [LARGE SCALE GENOMIC DNA]</scope>
    <source>
        <strain evidence="17">DAOM:BR144</strain>
    </source>
</reference>
<dbReference type="STRING" id="431595.K3X2U9"/>
<evidence type="ECO:0000256" key="4">
    <source>
        <dbReference type="ARBA" id="ARBA00006831"/>
    </source>
</evidence>
<dbReference type="VEuPathDB" id="FungiDB:PYU1_G011522"/>
<comment type="similarity">
    <text evidence="4">Belongs to the dynein light intermediate chain family.</text>
</comment>
<keyword evidence="8" id="KW-0493">Microtubule</keyword>
<feature type="region of interest" description="Disordered" evidence="15">
    <location>
        <begin position="328"/>
        <end position="395"/>
    </location>
</feature>
<dbReference type="HOGENOM" id="CLU_049395_0_0_1"/>
<keyword evidence="10" id="KW-0243">Dynein</keyword>
<dbReference type="GO" id="GO:0035721">
    <property type="term" value="P:intraciliary retrograde transport"/>
    <property type="evidence" value="ECO:0007669"/>
    <property type="project" value="InterPro"/>
</dbReference>
<name>K3X2U9_GLOUD</name>
<dbReference type="InterPro" id="IPR040045">
    <property type="entry name" value="DYNC2LI1"/>
</dbReference>
<evidence type="ECO:0000256" key="12">
    <source>
        <dbReference type="ARBA" id="ARBA00023175"/>
    </source>
</evidence>
<accession>K3X2U9</accession>
<dbReference type="GO" id="GO:0005868">
    <property type="term" value="C:cytoplasmic dynein complex"/>
    <property type="evidence" value="ECO:0007669"/>
    <property type="project" value="InterPro"/>
</dbReference>
<dbReference type="GO" id="GO:0005874">
    <property type="term" value="C:microtubule"/>
    <property type="evidence" value="ECO:0007669"/>
    <property type="project" value="UniProtKB-KW"/>
</dbReference>
<evidence type="ECO:0000256" key="10">
    <source>
        <dbReference type="ARBA" id="ARBA00023017"/>
    </source>
</evidence>
<dbReference type="SUPFAM" id="SSF52540">
    <property type="entry name" value="P-loop containing nucleoside triphosphate hydrolases"/>
    <property type="match status" value="1"/>
</dbReference>
<reference evidence="17" key="1">
    <citation type="journal article" date="2010" name="Genome Biol.">
        <title>Genome sequence of the necrotrophic plant pathogen Pythium ultimum reveals original pathogenicity mechanisms and effector repertoire.</title>
        <authorList>
            <person name="Levesque C.A."/>
            <person name="Brouwer H."/>
            <person name="Cano L."/>
            <person name="Hamilton J.P."/>
            <person name="Holt C."/>
            <person name="Huitema E."/>
            <person name="Raffaele S."/>
            <person name="Robideau G.P."/>
            <person name="Thines M."/>
            <person name="Win J."/>
            <person name="Zerillo M.M."/>
            <person name="Beakes G.W."/>
            <person name="Boore J.L."/>
            <person name="Busam D."/>
            <person name="Dumas B."/>
            <person name="Ferriera S."/>
            <person name="Fuerstenberg S.I."/>
            <person name="Gachon C.M."/>
            <person name="Gaulin E."/>
            <person name="Govers F."/>
            <person name="Grenville-Briggs L."/>
            <person name="Horner N."/>
            <person name="Hostetler J."/>
            <person name="Jiang R.H."/>
            <person name="Johnson J."/>
            <person name="Krajaejun T."/>
            <person name="Lin H."/>
            <person name="Meijer H.J."/>
            <person name="Moore B."/>
            <person name="Morris P."/>
            <person name="Phuntmart V."/>
            <person name="Puiu D."/>
            <person name="Shetty J."/>
            <person name="Stajich J.E."/>
            <person name="Tripathy S."/>
            <person name="Wawra S."/>
            <person name="van West P."/>
            <person name="Whitty B.R."/>
            <person name="Coutinho P.M."/>
            <person name="Henrissat B."/>
            <person name="Martin F."/>
            <person name="Thomas P.D."/>
            <person name="Tyler B.M."/>
            <person name="De Vries R.P."/>
            <person name="Kamoun S."/>
            <person name="Yandell M."/>
            <person name="Tisserat N."/>
            <person name="Buell C.R."/>
        </authorList>
    </citation>
    <scope>NUCLEOTIDE SEQUENCE</scope>
    <source>
        <strain evidence="17">DAOM:BR144</strain>
    </source>
</reference>
<organism evidence="16 17">
    <name type="scientific">Globisporangium ultimum (strain ATCC 200006 / CBS 805.95 / DAOM BR144)</name>
    <name type="common">Pythium ultimum</name>
    <dbReference type="NCBI Taxonomy" id="431595"/>
    <lineage>
        <taxon>Eukaryota</taxon>
        <taxon>Sar</taxon>
        <taxon>Stramenopiles</taxon>
        <taxon>Oomycota</taxon>
        <taxon>Peronosporomycetes</taxon>
        <taxon>Pythiales</taxon>
        <taxon>Pythiaceae</taxon>
        <taxon>Globisporangium</taxon>
    </lineage>
</organism>
<feature type="compositionally biased region" description="Basic and acidic residues" evidence="15">
    <location>
        <begin position="350"/>
        <end position="395"/>
    </location>
</feature>
<dbReference type="GO" id="GO:0005930">
    <property type="term" value="C:axoneme"/>
    <property type="evidence" value="ECO:0007669"/>
    <property type="project" value="UniProtKB-SubCell"/>
</dbReference>
<evidence type="ECO:0000256" key="1">
    <source>
        <dbReference type="ARBA" id="ARBA00004120"/>
    </source>
</evidence>
<dbReference type="PANTHER" id="PTHR13236:SF0">
    <property type="entry name" value="CYTOPLASMIC DYNEIN 2 LIGHT INTERMEDIATE CHAIN 1"/>
    <property type="match status" value="1"/>
</dbReference>
<dbReference type="Gene3D" id="3.40.50.300">
    <property type="entry name" value="P-loop containing nucleotide triphosphate hydrolases"/>
    <property type="match status" value="1"/>
</dbReference>
<sequence length="395" mass="44447">MDRKGADRKMMPSSSSNDIWMMLASMDPAKDAKQAQLSPEELATAAADDKTNSANVPEERDTFTLIVGSKGSGKTSLTASFRNSAKADEIKPTTALDYVFVRLKGSNGARPPVAHMWELATSKCVNEMIRVPLAPERILNGALVLVLDLSMPGDIVPYLIKWLHTLHICVHDALKIKEKNPVDKFAVDKLKQEAMARYGLSHPDKDEVVPMPLPLLILGNKYDAFRDEDSVKRKGIIQAVRYLAHLYGATVLFTSTKDKNLVTQFRSVMKNFAFRAPGATKGSKEVDLAKPLFVPAGADLFEDIGMPKTVTRREFTKDQHKERAKQWEKIASEYYPPSGDVTDVSQENELDSKEQEEKDKYPEPNIDRVRQRKREDLQRYRDNRKKALEKKTKAA</sequence>
<feature type="region of interest" description="Disordered" evidence="15">
    <location>
        <begin position="30"/>
        <end position="55"/>
    </location>
</feature>
<evidence type="ECO:0000256" key="2">
    <source>
        <dbReference type="ARBA" id="ARBA00004300"/>
    </source>
</evidence>
<comment type="subcellular location">
    <subcellularLocation>
        <location evidence="3">Cytoplasm</location>
        <location evidence="3">Cytoskeleton</location>
        <location evidence="3">Cilium axoneme</location>
    </subcellularLocation>
    <subcellularLocation>
        <location evidence="1">Cytoplasm</location>
        <location evidence="1">Cytoskeleton</location>
        <location evidence="1">Cilium basal body</location>
    </subcellularLocation>
    <subcellularLocation>
        <location evidence="2">Cytoplasm</location>
        <location evidence="2">Cytoskeleton</location>
        <location evidence="2">Microtubule organizing center</location>
        <location evidence="2">Centrosome</location>
    </subcellularLocation>
</comment>
<evidence type="ECO:0000256" key="6">
    <source>
        <dbReference type="ARBA" id="ARBA00022473"/>
    </source>
</evidence>
<keyword evidence="14" id="KW-0966">Cell projection</keyword>
<dbReference type="GO" id="GO:0036064">
    <property type="term" value="C:ciliary basal body"/>
    <property type="evidence" value="ECO:0007669"/>
    <property type="project" value="TreeGrafter"/>
</dbReference>
<evidence type="ECO:0000256" key="11">
    <source>
        <dbReference type="ARBA" id="ARBA00023069"/>
    </source>
</evidence>
<keyword evidence="9" id="KW-0970">Cilium biogenesis/degradation</keyword>
<dbReference type="InterPro" id="IPR027417">
    <property type="entry name" value="P-loop_NTPase"/>
</dbReference>
<evidence type="ECO:0000256" key="8">
    <source>
        <dbReference type="ARBA" id="ARBA00022701"/>
    </source>
</evidence>
<dbReference type="GO" id="GO:0045504">
    <property type="term" value="F:dynein heavy chain binding"/>
    <property type="evidence" value="ECO:0007669"/>
    <property type="project" value="TreeGrafter"/>
</dbReference>
<dbReference type="InterPro" id="IPR022780">
    <property type="entry name" value="Dynein_light_int_chain"/>
</dbReference>
<keyword evidence="6" id="KW-0217">Developmental protein</keyword>
<evidence type="ECO:0000256" key="15">
    <source>
        <dbReference type="SAM" id="MobiDB-lite"/>
    </source>
</evidence>
<dbReference type="GO" id="GO:0005813">
    <property type="term" value="C:centrosome"/>
    <property type="evidence" value="ECO:0007669"/>
    <property type="project" value="UniProtKB-SubCell"/>
</dbReference>
<keyword evidence="17" id="KW-1185">Reference proteome</keyword>
<evidence type="ECO:0000256" key="3">
    <source>
        <dbReference type="ARBA" id="ARBA00004430"/>
    </source>
</evidence>
<keyword evidence="13" id="KW-0206">Cytoskeleton</keyword>
<dbReference type="PANTHER" id="PTHR13236">
    <property type="entry name" value="DYNEIN 2 LIGHT INTERMEDIATE CHAIN, ISOFORM 2"/>
    <property type="match status" value="1"/>
</dbReference>
<dbReference type="InParanoid" id="K3X2U9"/>
<dbReference type="GO" id="GO:0035735">
    <property type="term" value="P:intraciliary transport involved in cilium assembly"/>
    <property type="evidence" value="ECO:0007669"/>
    <property type="project" value="InterPro"/>
</dbReference>
<keyword evidence="12" id="KW-0505">Motor protein</keyword>
<dbReference type="EnsemblProtists" id="PYU1_T011548">
    <property type="protein sequence ID" value="PYU1_T011548"/>
    <property type="gene ID" value="PYU1_G011522"/>
</dbReference>
<dbReference type="Pfam" id="PF05783">
    <property type="entry name" value="DLIC"/>
    <property type="match status" value="1"/>
</dbReference>
<keyword evidence="11" id="KW-0969">Cilium</keyword>
<evidence type="ECO:0000256" key="9">
    <source>
        <dbReference type="ARBA" id="ARBA00022794"/>
    </source>
</evidence>
<dbReference type="EMBL" id="GL376571">
    <property type="status" value="NOT_ANNOTATED_CDS"/>
    <property type="molecule type" value="Genomic_DNA"/>
</dbReference>
<dbReference type="eggNOG" id="KOG3929">
    <property type="taxonomic scope" value="Eukaryota"/>
</dbReference>
<protein>
    <recommendedName>
        <fullName evidence="5">Cytoplasmic dynein 2 light intermediate chain 1</fullName>
    </recommendedName>
</protein>
<proteinExistence type="inferred from homology"/>
<dbReference type="AlphaFoldDB" id="K3X2U9"/>
<evidence type="ECO:0000256" key="14">
    <source>
        <dbReference type="ARBA" id="ARBA00023273"/>
    </source>
</evidence>
<dbReference type="OMA" id="FWEIAQG"/>
<evidence type="ECO:0000313" key="17">
    <source>
        <dbReference type="Proteomes" id="UP000019132"/>
    </source>
</evidence>